<feature type="domain" description="LysM" evidence="3">
    <location>
        <begin position="118"/>
        <end position="167"/>
    </location>
</feature>
<accession>A0A6A6UP38</accession>
<evidence type="ECO:0000256" key="1">
    <source>
        <dbReference type="ARBA" id="ARBA00022669"/>
    </source>
</evidence>
<dbReference type="InterPro" id="IPR018392">
    <property type="entry name" value="LysM"/>
</dbReference>
<evidence type="ECO:0000313" key="4">
    <source>
        <dbReference type="EMBL" id="KAF2674049.1"/>
    </source>
</evidence>
<dbReference type="EMBL" id="MU004230">
    <property type="protein sequence ID" value="KAF2674049.1"/>
    <property type="molecule type" value="Genomic_DNA"/>
</dbReference>
<dbReference type="AlphaFoldDB" id="A0A6A6UP38"/>
<dbReference type="OrthoDB" id="2281372at2759"/>
<sequence>MKRPKKEPVFKLLLTPESIADTCSSLENNWSISHDDFLAWASCFTNPSIDCSGVSLAGKSVCMDGPKGPKQPQVSSLTAPIATKSPYSTPIASPAVSPAATSVEPTSNSKSYHPACKEFYTVVEGDSCWAVANKRARPSKISVSDLISWNLWLAKDCMIYADDRLCVGGPSSLGAIPTSSAGIPDIPAATANDPWTPRLPGTANPKICIRYHLVRDGDTCLKIQGQYNLNE</sequence>
<keyword evidence="5" id="KW-1185">Reference proteome</keyword>
<dbReference type="Proteomes" id="UP000799302">
    <property type="component" value="Unassembled WGS sequence"/>
</dbReference>
<gene>
    <name evidence="4" type="ORF">BT63DRAFT_449038</name>
</gene>
<dbReference type="SMART" id="SM00257">
    <property type="entry name" value="LysM"/>
    <property type="match status" value="1"/>
</dbReference>
<evidence type="ECO:0000256" key="2">
    <source>
        <dbReference type="ARBA" id="ARBA00023026"/>
    </source>
</evidence>
<dbReference type="InterPro" id="IPR036779">
    <property type="entry name" value="LysM_dom_sf"/>
</dbReference>
<protein>
    <recommendedName>
        <fullName evidence="3">LysM domain-containing protein</fullName>
    </recommendedName>
</protein>
<proteinExistence type="predicted"/>
<dbReference type="PROSITE" id="PS51782">
    <property type="entry name" value="LYSM"/>
    <property type="match status" value="1"/>
</dbReference>
<keyword evidence="2" id="KW-0843">Virulence</keyword>
<dbReference type="GO" id="GO:0008061">
    <property type="term" value="F:chitin binding"/>
    <property type="evidence" value="ECO:0007669"/>
    <property type="project" value="UniProtKB-KW"/>
</dbReference>
<dbReference type="CDD" id="cd00118">
    <property type="entry name" value="LysM"/>
    <property type="match status" value="1"/>
</dbReference>
<dbReference type="Pfam" id="PF01476">
    <property type="entry name" value="LysM"/>
    <property type="match status" value="1"/>
</dbReference>
<evidence type="ECO:0000313" key="5">
    <source>
        <dbReference type="Proteomes" id="UP000799302"/>
    </source>
</evidence>
<dbReference type="PANTHER" id="PTHR34997">
    <property type="entry name" value="AM15"/>
    <property type="match status" value="1"/>
</dbReference>
<name>A0A6A6UP38_9PEZI</name>
<organism evidence="4 5">
    <name type="scientific">Microthyrium microscopicum</name>
    <dbReference type="NCBI Taxonomy" id="703497"/>
    <lineage>
        <taxon>Eukaryota</taxon>
        <taxon>Fungi</taxon>
        <taxon>Dikarya</taxon>
        <taxon>Ascomycota</taxon>
        <taxon>Pezizomycotina</taxon>
        <taxon>Dothideomycetes</taxon>
        <taxon>Dothideomycetes incertae sedis</taxon>
        <taxon>Microthyriales</taxon>
        <taxon>Microthyriaceae</taxon>
        <taxon>Microthyrium</taxon>
    </lineage>
</organism>
<dbReference type="PANTHER" id="PTHR34997:SF1">
    <property type="entry name" value="PEPTIDOGLYCAN-BINDING LYSIN DOMAIN"/>
    <property type="match status" value="1"/>
</dbReference>
<evidence type="ECO:0000259" key="3">
    <source>
        <dbReference type="PROSITE" id="PS51782"/>
    </source>
</evidence>
<reference evidence="4" key="1">
    <citation type="journal article" date="2020" name="Stud. Mycol.">
        <title>101 Dothideomycetes genomes: a test case for predicting lifestyles and emergence of pathogens.</title>
        <authorList>
            <person name="Haridas S."/>
            <person name="Albert R."/>
            <person name="Binder M."/>
            <person name="Bloem J."/>
            <person name="Labutti K."/>
            <person name="Salamov A."/>
            <person name="Andreopoulos B."/>
            <person name="Baker S."/>
            <person name="Barry K."/>
            <person name="Bills G."/>
            <person name="Bluhm B."/>
            <person name="Cannon C."/>
            <person name="Castanera R."/>
            <person name="Culley D."/>
            <person name="Daum C."/>
            <person name="Ezra D."/>
            <person name="Gonzalez J."/>
            <person name="Henrissat B."/>
            <person name="Kuo A."/>
            <person name="Liang C."/>
            <person name="Lipzen A."/>
            <person name="Lutzoni F."/>
            <person name="Magnuson J."/>
            <person name="Mondo S."/>
            <person name="Nolan M."/>
            <person name="Ohm R."/>
            <person name="Pangilinan J."/>
            <person name="Park H.-J."/>
            <person name="Ramirez L."/>
            <person name="Alfaro M."/>
            <person name="Sun H."/>
            <person name="Tritt A."/>
            <person name="Yoshinaga Y."/>
            <person name="Zwiers L.-H."/>
            <person name="Turgeon B."/>
            <person name="Goodwin S."/>
            <person name="Spatafora J."/>
            <person name="Crous P."/>
            <person name="Grigoriev I."/>
        </authorList>
    </citation>
    <scope>NUCLEOTIDE SEQUENCE</scope>
    <source>
        <strain evidence="4">CBS 115976</strain>
    </source>
</reference>
<dbReference type="InterPro" id="IPR052210">
    <property type="entry name" value="LysM1-like"/>
</dbReference>
<dbReference type="SUPFAM" id="SSF54106">
    <property type="entry name" value="LysM domain"/>
    <property type="match status" value="1"/>
</dbReference>
<dbReference type="Gene3D" id="3.10.350.10">
    <property type="entry name" value="LysM domain"/>
    <property type="match status" value="2"/>
</dbReference>
<keyword evidence="1" id="KW-0147">Chitin-binding</keyword>